<dbReference type="PANTHER" id="PTHR30332:SF24">
    <property type="entry name" value="SECRETIN GSPD-RELATED"/>
    <property type="match status" value="1"/>
</dbReference>
<evidence type="ECO:0000256" key="1">
    <source>
        <dbReference type="ARBA" id="ARBA00004370"/>
    </source>
</evidence>
<gene>
    <name evidence="7" type="ORF">F7Q91_03365</name>
</gene>
<dbReference type="Proteomes" id="UP000423756">
    <property type="component" value="Unassembled WGS sequence"/>
</dbReference>
<feature type="domain" description="Type II/III secretion system secretin-like" evidence="6">
    <location>
        <begin position="403"/>
        <end position="545"/>
    </location>
</feature>
<dbReference type="GO" id="GO:0009306">
    <property type="term" value="P:protein secretion"/>
    <property type="evidence" value="ECO:0007669"/>
    <property type="project" value="InterPro"/>
</dbReference>
<comment type="caution">
    <text evidence="7">The sequence shown here is derived from an EMBL/GenBank/DDBJ whole genome shotgun (WGS) entry which is preliminary data.</text>
</comment>
<keyword evidence="2" id="KW-0732">Signal</keyword>
<dbReference type="AlphaFoldDB" id="A0A7V7TI21"/>
<comment type="similarity">
    <text evidence="4">Belongs to the bacterial secretin family.</text>
</comment>
<evidence type="ECO:0000313" key="8">
    <source>
        <dbReference type="Proteomes" id="UP000423756"/>
    </source>
</evidence>
<evidence type="ECO:0000259" key="6">
    <source>
        <dbReference type="Pfam" id="PF00263"/>
    </source>
</evidence>
<evidence type="ECO:0000256" key="5">
    <source>
        <dbReference type="SAM" id="MobiDB-lite"/>
    </source>
</evidence>
<dbReference type="RefSeq" id="WP_137406562.1">
    <property type="nucleotide sequence ID" value="NZ_AP025467.1"/>
</dbReference>
<feature type="compositionally biased region" description="Low complexity" evidence="5">
    <location>
        <begin position="239"/>
        <end position="252"/>
    </location>
</feature>
<dbReference type="GeneID" id="77344696"/>
<sequence>MNFFKGITPVLFFAIIVSGCTVPGDTQNKIAASQSEAALKTILDNQLKAGVNQSVYSEEQNFVILGAPYKYKEEVDLPEIFSSPTRFKNFRAKPLGEVIDYLNNTFSSYGVYISFSADAIEYLSKATEGDISNSTEATGTSDSTGEDINVEAQYTNTNTSGLIDGAGVTISLRNESRIAFKQLLDSIAAKTNLWWKYGDDGRVTFYHQDTKYFRIDQYASSTKLTSNINSSTGGGEQGSGTTSTTASSHSYSLNRDLGKPLEQLLAGVKSVASEEARVEVLPALSLVAVTDTPAKLELIESFIDQSNSIAGKMIRLNIELWEVITTDSTNMGIEQAIKYQSGSTELNFDGVPIGDSTNLGGFGIKISKGAFKGTEMAIRALQGTKALSLKKTIDTTVPNNDIVPIQYVNERKYADKIETSVSGDVIRTTATTDTTTNGIVFFATPKVNSNGTIAIRLVTDISSLNALDPLEVGDTQLQLTDRTVSALVSARNVRPGETIIMTGFEQVIDNSQNQSMLGSMFWWLGGNDSSKKQRSVMLILVTPHIEKV</sequence>
<feature type="region of interest" description="Disordered" evidence="5">
    <location>
        <begin position="227"/>
        <end position="253"/>
    </location>
</feature>
<keyword evidence="3" id="KW-0472">Membrane</keyword>
<dbReference type="PROSITE" id="PS51257">
    <property type="entry name" value="PROKAR_LIPOPROTEIN"/>
    <property type="match status" value="1"/>
</dbReference>
<dbReference type="InterPro" id="IPR050810">
    <property type="entry name" value="Bact_Secretion_Sys_Channel"/>
</dbReference>
<organism evidence="7 8">
    <name type="scientific">Vibrio chagasii</name>
    <dbReference type="NCBI Taxonomy" id="170679"/>
    <lineage>
        <taxon>Bacteria</taxon>
        <taxon>Pseudomonadati</taxon>
        <taxon>Pseudomonadota</taxon>
        <taxon>Gammaproteobacteria</taxon>
        <taxon>Vibrionales</taxon>
        <taxon>Vibrionaceae</taxon>
        <taxon>Vibrio</taxon>
    </lineage>
</organism>
<dbReference type="GO" id="GO:0015627">
    <property type="term" value="C:type II protein secretion system complex"/>
    <property type="evidence" value="ECO:0007669"/>
    <property type="project" value="TreeGrafter"/>
</dbReference>
<reference evidence="7 8" key="1">
    <citation type="submission" date="2019-09" db="EMBL/GenBank/DDBJ databases">
        <title>Draft genome sequences of 48 bacterial type strains from the CCUG.</title>
        <authorList>
            <person name="Tunovic T."/>
            <person name="Pineiro-Iglesias B."/>
            <person name="Unosson C."/>
            <person name="Inganas E."/>
            <person name="Ohlen M."/>
            <person name="Cardew S."/>
            <person name="Jensie-Markopoulos S."/>
            <person name="Salva-Serra F."/>
            <person name="Jaen-Luchoro D."/>
            <person name="Karlsson R."/>
            <person name="Svensson-Stadler L."/>
            <person name="Chun J."/>
            <person name="Moore E."/>
        </authorList>
    </citation>
    <scope>NUCLEOTIDE SEQUENCE [LARGE SCALE GENOMIC DNA]</scope>
    <source>
        <strain evidence="7 8">CCUG 48643</strain>
    </source>
</reference>
<comment type="subcellular location">
    <subcellularLocation>
        <location evidence="1">Membrane</location>
    </subcellularLocation>
</comment>
<dbReference type="EMBL" id="VZPX01000004">
    <property type="protein sequence ID" value="KAB0482461.1"/>
    <property type="molecule type" value="Genomic_DNA"/>
</dbReference>
<dbReference type="InterPro" id="IPR004846">
    <property type="entry name" value="T2SS/T3SS_dom"/>
</dbReference>
<proteinExistence type="inferred from homology"/>
<evidence type="ECO:0000313" key="7">
    <source>
        <dbReference type="EMBL" id="KAB0482461.1"/>
    </source>
</evidence>
<accession>A0A7V7TI21</accession>
<evidence type="ECO:0000256" key="3">
    <source>
        <dbReference type="ARBA" id="ARBA00023136"/>
    </source>
</evidence>
<protein>
    <recommendedName>
        <fullName evidence="6">Type II/III secretion system secretin-like domain-containing protein</fullName>
    </recommendedName>
</protein>
<dbReference type="Pfam" id="PF00263">
    <property type="entry name" value="Secretin"/>
    <property type="match status" value="1"/>
</dbReference>
<dbReference type="GO" id="GO:0016020">
    <property type="term" value="C:membrane"/>
    <property type="evidence" value="ECO:0007669"/>
    <property type="project" value="UniProtKB-SubCell"/>
</dbReference>
<dbReference type="PANTHER" id="PTHR30332">
    <property type="entry name" value="PROBABLE GENERAL SECRETION PATHWAY PROTEIN D"/>
    <property type="match status" value="1"/>
</dbReference>
<evidence type="ECO:0000256" key="4">
    <source>
        <dbReference type="RuleBase" id="RU004003"/>
    </source>
</evidence>
<evidence type="ECO:0000256" key="2">
    <source>
        <dbReference type="ARBA" id="ARBA00022729"/>
    </source>
</evidence>
<name>A0A7V7TI21_9VIBR</name>